<feature type="compositionally biased region" description="Low complexity" evidence="1">
    <location>
        <begin position="148"/>
        <end position="164"/>
    </location>
</feature>
<feature type="compositionally biased region" description="Basic residues" evidence="1">
    <location>
        <begin position="388"/>
        <end position="398"/>
    </location>
</feature>
<dbReference type="OrthoDB" id="3358418at2759"/>
<name>A0A0C3CQD5_HEBCY</name>
<evidence type="ECO:0000313" key="2">
    <source>
        <dbReference type="EMBL" id="KIM46314.1"/>
    </source>
</evidence>
<gene>
    <name evidence="2" type="ORF">M413DRAFT_441401</name>
</gene>
<evidence type="ECO:0000313" key="3">
    <source>
        <dbReference type="Proteomes" id="UP000053424"/>
    </source>
</evidence>
<dbReference type="HOGENOM" id="CLU_032495_0_0_1"/>
<protein>
    <submittedName>
        <fullName evidence="2">Uncharacterized protein</fullName>
    </submittedName>
</protein>
<reference evidence="3" key="2">
    <citation type="submission" date="2015-01" db="EMBL/GenBank/DDBJ databases">
        <title>Evolutionary Origins and Diversification of the Mycorrhizal Mutualists.</title>
        <authorList>
            <consortium name="DOE Joint Genome Institute"/>
            <consortium name="Mycorrhizal Genomics Consortium"/>
            <person name="Kohler A."/>
            <person name="Kuo A."/>
            <person name="Nagy L.G."/>
            <person name="Floudas D."/>
            <person name="Copeland A."/>
            <person name="Barry K.W."/>
            <person name="Cichocki N."/>
            <person name="Veneault-Fourrey C."/>
            <person name="LaButti K."/>
            <person name="Lindquist E.A."/>
            <person name="Lipzen A."/>
            <person name="Lundell T."/>
            <person name="Morin E."/>
            <person name="Murat C."/>
            <person name="Riley R."/>
            <person name="Ohm R."/>
            <person name="Sun H."/>
            <person name="Tunlid A."/>
            <person name="Henrissat B."/>
            <person name="Grigoriev I.V."/>
            <person name="Hibbett D.S."/>
            <person name="Martin F."/>
        </authorList>
    </citation>
    <scope>NUCLEOTIDE SEQUENCE [LARGE SCALE GENOMIC DNA]</scope>
    <source>
        <strain evidence="3">h7</strain>
    </source>
</reference>
<feature type="region of interest" description="Disordered" evidence="1">
    <location>
        <begin position="71"/>
        <end position="178"/>
    </location>
</feature>
<reference evidence="2 3" key="1">
    <citation type="submission" date="2014-04" db="EMBL/GenBank/DDBJ databases">
        <authorList>
            <consortium name="DOE Joint Genome Institute"/>
            <person name="Kuo A."/>
            <person name="Gay G."/>
            <person name="Dore J."/>
            <person name="Kohler A."/>
            <person name="Nagy L.G."/>
            <person name="Floudas D."/>
            <person name="Copeland A."/>
            <person name="Barry K.W."/>
            <person name="Cichocki N."/>
            <person name="Veneault-Fourrey C."/>
            <person name="LaButti K."/>
            <person name="Lindquist E.A."/>
            <person name="Lipzen A."/>
            <person name="Lundell T."/>
            <person name="Morin E."/>
            <person name="Murat C."/>
            <person name="Sun H."/>
            <person name="Tunlid A."/>
            <person name="Henrissat B."/>
            <person name="Grigoriev I.V."/>
            <person name="Hibbett D.S."/>
            <person name="Martin F."/>
            <person name="Nordberg H.P."/>
            <person name="Cantor M.N."/>
            <person name="Hua S.X."/>
        </authorList>
    </citation>
    <scope>NUCLEOTIDE SEQUENCE [LARGE SCALE GENOMIC DNA]</scope>
    <source>
        <strain evidence="3">h7</strain>
    </source>
</reference>
<dbReference type="Proteomes" id="UP000053424">
    <property type="component" value="Unassembled WGS sequence"/>
</dbReference>
<dbReference type="AlphaFoldDB" id="A0A0C3CQD5"/>
<feature type="compositionally biased region" description="Polar residues" evidence="1">
    <location>
        <begin position="126"/>
        <end position="136"/>
    </location>
</feature>
<proteinExistence type="predicted"/>
<keyword evidence="3" id="KW-1185">Reference proteome</keyword>
<feature type="region of interest" description="Disordered" evidence="1">
    <location>
        <begin position="382"/>
        <end position="405"/>
    </location>
</feature>
<feature type="compositionally biased region" description="Low complexity" evidence="1">
    <location>
        <begin position="85"/>
        <end position="98"/>
    </location>
</feature>
<evidence type="ECO:0000256" key="1">
    <source>
        <dbReference type="SAM" id="MobiDB-lite"/>
    </source>
</evidence>
<organism evidence="2 3">
    <name type="scientific">Hebeloma cylindrosporum</name>
    <dbReference type="NCBI Taxonomy" id="76867"/>
    <lineage>
        <taxon>Eukaryota</taxon>
        <taxon>Fungi</taxon>
        <taxon>Dikarya</taxon>
        <taxon>Basidiomycota</taxon>
        <taxon>Agaricomycotina</taxon>
        <taxon>Agaricomycetes</taxon>
        <taxon>Agaricomycetidae</taxon>
        <taxon>Agaricales</taxon>
        <taxon>Agaricineae</taxon>
        <taxon>Hymenogastraceae</taxon>
        <taxon>Hebeloma</taxon>
    </lineage>
</organism>
<sequence length="479" mass="54362">MEKQMLEMSNELTSLRATFNSFLSSSPTATLGTPHLVASPVLHPQSNASLQPRLSMSPLPQPSFTQPMFIQGCSSPGRLQPHQRSPSPLVSSPFVPSPGVEAMAGNTGRPIVQSITPDPSPHLSFAETSRTPTSSGRRAKRKHKRESSISSSDGNSSSSSSSSGSDRRRKRTNHHDTRCYTIHHAIRTHLLRMMDVKTDKELPGSHAEGTPLSAIEPVRFVWDKTTKQSVHNSRMKTRVLEDIKENRRLYKHVPKNEFGSRNLDAAFEQCFVTFRQKFKAQRDAPAALNLKRREEGKARKSRHLARRKIKLDNRSEARNRIQVFEHVIFDGALQVDCMSSEESDYEVDPHSSEPCPILRSHGYAWRSTRLLRFYNTLDEEERKTYSNKPKRGQGKKERRVGQNKDQFVLPPQGVATWMISRRWYKASLATHQDLQTVLKKVIVDPEGFNWALCHDLGEESVDEDEIAQQPQTVHRPSYT</sequence>
<dbReference type="STRING" id="686832.A0A0C3CQD5"/>
<dbReference type="EMBL" id="KN831771">
    <property type="protein sequence ID" value="KIM46314.1"/>
    <property type="molecule type" value="Genomic_DNA"/>
</dbReference>
<accession>A0A0C3CQD5</accession>